<evidence type="ECO:0000313" key="2">
    <source>
        <dbReference type="EMBL" id="TGK06327.1"/>
    </source>
</evidence>
<evidence type="ECO:0000256" key="1">
    <source>
        <dbReference type="SAM" id="SignalP"/>
    </source>
</evidence>
<accession>A0A4R9G6D7</accession>
<dbReference type="OrthoDB" id="338287at2"/>
<feature type="chain" id="PRO_5020970468" evidence="1">
    <location>
        <begin position="26"/>
        <end position="252"/>
    </location>
</feature>
<comment type="caution">
    <text evidence="2">The sequence shown here is derived from an EMBL/GenBank/DDBJ whole genome shotgun (WGS) entry which is preliminary data.</text>
</comment>
<protein>
    <submittedName>
        <fullName evidence="2">Uncharacterized protein</fullName>
    </submittedName>
</protein>
<gene>
    <name evidence="2" type="ORF">EHO60_14885</name>
</gene>
<organism evidence="2 3">
    <name type="scientific">Leptospira fletcheri</name>
    <dbReference type="NCBI Taxonomy" id="2484981"/>
    <lineage>
        <taxon>Bacteria</taxon>
        <taxon>Pseudomonadati</taxon>
        <taxon>Spirochaetota</taxon>
        <taxon>Spirochaetia</taxon>
        <taxon>Leptospirales</taxon>
        <taxon>Leptospiraceae</taxon>
        <taxon>Leptospira</taxon>
    </lineage>
</organism>
<evidence type="ECO:0000313" key="3">
    <source>
        <dbReference type="Proteomes" id="UP000298458"/>
    </source>
</evidence>
<reference evidence="2" key="1">
    <citation type="journal article" date="2019" name="PLoS Negl. Trop. Dis.">
        <title>Revisiting the worldwide diversity of Leptospira species in the environment.</title>
        <authorList>
            <person name="Vincent A.T."/>
            <person name="Schiettekatte O."/>
            <person name="Bourhy P."/>
            <person name="Veyrier F.J."/>
            <person name="Picardeau M."/>
        </authorList>
    </citation>
    <scope>NUCLEOTIDE SEQUENCE [LARGE SCALE GENOMIC DNA]</scope>
    <source>
        <strain evidence="2">SSW15</strain>
    </source>
</reference>
<dbReference type="EMBL" id="RQET01000013">
    <property type="protein sequence ID" value="TGK06327.1"/>
    <property type="molecule type" value="Genomic_DNA"/>
</dbReference>
<feature type="signal peptide" evidence="1">
    <location>
        <begin position="1"/>
        <end position="25"/>
    </location>
</feature>
<name>A0A4R9G6D7_9LEPT</name>
<proteinExistence type="predicted"/>
<dbReference type="Proteomes" id="UP000298458">
    <property type="component" value="Unassembled WGS sequence"/>
</dbReference>
<sequence length="252" mass="28599">MIKSFFPKGIAVLGLLVAASYGAIAQNKQPNTDSKSAELASVANDPKYQGDYLEEFYFARTLNSSQSKLRHDLSALEIVIKNFGSQVQGSPEEFDGIWKKYNEAYKFYLMRKYVVSGRKTRETEEATNKLYSKFSDLYSQKVDQLLGECADTIVGAEQKSGPAGATKGNSGRDISENHHKLQIAYYEYIQAERMRKDSRFKDSLIHLRLAKEYGISILSHLKSEEESKGVREKYKVDLSDNRNLVFSESKQQ</sequence>
<dbReference type="AlphaFoldDB" id="A0A4R9G6D7"/>
<keyword evidence="1" id="KW-0732">Signal</keyword>
<dbReference type="RefSeq" id="WP_135769009.1">
    <property type="nucleotide sequence ID" value="NZ_RQET01000013.1"/>
</dbReference>
<keyword evidence="3" id="KW-1185">Reference proteome</keyword>